<dbReference type="InterPro" id="IPR055344">
    <property type="entry name" value="SecD_SecF_C_bact"/>
</dbReference>
<evidence type="ECO:0000256" key="6">
    <source>
        <dbReference type="ARBA" id="ARBA00022989"/>
    </source>
</evidence>
<dbReference type="GO" id="GO:0005886">
    <property type="term" value="C:plasma membrane"/>
    <property type="evidence" value="ECO:0007669"/>
    <property type="project" value="UniProtKB-SubCell"/>
</dbReference>
<dbReference type="AlphaFoldDB" id="M4V8C2"/>
<evidence type="ECO:0000259" key="10">
    <source>
        <dbReference type="Pfam" id="PF02355"/>
    </source>
</evidence>
<dbReference type="NCBIfam" id="TIGR01129">
    <property type="entry name" value="secD"/>
    <property type="match status" value="1"/>
</dbReference>
<keyword evidence="14" id="KW-1185">Reference proteome</keyword>
<dbReference type="RefSeq" id="WP_015470127.1">
    <property type="nucleotide sequence ID" value="NC_020813.1"/>
</dbReference>
<dbReference type="InterPro" id="IPR048631">
    <property type="entry name" value="SecD_1st"/>
</dbReference>
<keyword evidence="8 9" id="KW-0472">Membrane</keyword>
<accession>M4V8C2</accession>
<dbReference type="NCBIfam" id="TIGR00916">
    <property type="entry name" value="2A0604s01"/>
    <property type="match status" value="1"/>
</dbReference>
<feature type="domain" description="Protein translocase subunit SecDF P1" evidence="11">
    <location>
        <begin position="149"/>
        <end position="206"/>
    </location>
</feature>
<dbReference type="PATRIC" id="fig|1184267.3.peg.1439"/>
<dbReference type="GO" id="GO:0015450">
    <property type="term" value="F:protein-transporting ATPase activity"/>
    <property type="evidence" value="ECO:0007669"/>
    <property type="project" value="InterPro"/>
</dbReference>
<evidence type="ECO:0000256" key="4">
    <source>
        <dbReference type="ARBA" id="ARBA00022692"/>
    </source>
</evidence>
<dbReference type="Gene3D" id="3.30.1360.200">
    <property type="match status" value="1"/>
</dbReference>
<dbReference type="Proteomes" id="UP000012040">
    <property type="component" value="Chromosome"/>
</dbReference>
<dbReference type="HOGENOM" id="CLU_007894_4_3_7"/>
<feature type="transmembrane region" description="Helical" evidence="9">
    <location>
        <begin position="526"/>
        <end position="549"/>
    </location>
</feature>
<dbReference type="Pfam" id="PF22599">
    <property type="entry name" value="SecDF_P1_head"/>
    <property type="match status" value="1"/>
</dbReference>
<evidence type="ECO:0000259" key="11">
    <source>
        <dbReference type="Pfam" id="PF21760"/>
    </source>
</evidence>
<dbReference type="Pfam" id="PF02355">
    <property type="entry name" value="SecD_SecF_C"/>
    <property type="match status" value="1"/>
</dbReference>
<sequence>MEGLRARTWLAVIGLAAAISFVVPNFVDTSNISWWPARKINFGLDIQGGLHLVMGADVGGVIATSIHRQTEALKVEFAKEGIPVKSYDTANGRNGEFVIHVASAADAQRVVAHIQKSYGTVLQVISSDADSVEIKYFDAYLSEQKQNVISQAIETIRNRIDEFGVAEPSITQQGADRILVQLPGMADAERAKQLINTTAKLDFMIVSYEKSPEELRVLIEQAEKAGNYSMETLKYSDYVTRLNQDLAGKLPAKTVVYFEKSENARSLEVGSIPYLLRTDTDLSGDVLDNAAVAFGQFGEPEVSLRFNPLGANKFADLTGNHINQQMAVVLDRVVKTAPKINAKIPNGQAVITLGSVGNREDQMNEAKLIATALRAGALPASLEQLEERRVGPSLGLDALEQAKMGSYVGAILVMIFMVVYYKGMGVISTIGMAINIFSMFALLGSLGATLTLPGIAGMALTVGFAVDANVLINERMKEELAKGASLQSAVREGYNKAMSAILDSNITVSATALILLYFGTGPVRGFAVTLLVGIVTTLFGNVFVSKVMVDNLVYRFGLKKLSV</sequence>
<dbReference type="SUPFAM" id="SSF82866">
    <property type="entry name" value="Multidrug efflux transporter AcrB transmembrane domain"/>
    <property type="match status" value="1"/>
</dbReference>
<dbReference type="GO" id="GO:0043952">
    <property type="term" value="P:protein transport by the Sec complex"/>
    <property type="evidence" value="ECO:0007669"/>
    <property type="project" value="UniProtKB-UniRule"/>
</dbReference>
<dbReference type="FunFam" id="1.20.1640.10:FF:000004">
    <property type="entry name" value="Protein translocase subunit SecD"/>
    <property type="match status" value="1"/>
</dbReference>
<reference evidence="13 14" key="1">
    <citation type="journal article" date="2013" name="ISME J.">
        <title>By their genes ye shall know them: genomic signatures of predatory bacteria.</title>
        <authorList>
            <person name="Pasternak Z."/>
            <person name="Pietrokovski S."/>
            <person name="Rotem O."/>
            <person name="Gophna U."/>
            <person name="Lurie-Weinberger M.N."/>
            <person name="Jurkevitch E."/>
        </authorList>
    </citation>
    <scope>NUCLEOTIDE SEQUENCE [LARGE SCALE GENOMIC DNA]</scope>
    <source>
        <strain evidence="13 14">JSS</strain>
    </source>
</reference>
<evidence type="ECO:0000256" key="2">
    <source>
        <dbReference type="ARBA" id="ARBA00022448"/>
    </source>
</evidence>
<keyword evidence="7 9" id="KW-0811">Translocation</keyword>
<evidence type="ECO:0000256" key="1">
    <source>
        <dbReference type="ARBA" id="ARBA00004651"/>
    </source>
</evidence>
<dbReference type="Gene3D" id="3.30.70.3400">
    <property type="match status" value="1"/>
</dbReference>
<evidence type="ECO:0000256" key="3">
    <source>
        <dbReference type="ARBA" id="ARBA00022475"/>
    </source>
</evidence>
<comment type="caution">
    <text evidence="9">Lacks conserved residue(s) required for the propagation of feature annotation.</text>
</comment>
<dbReference type="InterPro" id="IPR054384">
    <property type="entry name" value="SecDF_P1_head"/>
</dbReference>
<dbReference type="KEGG" id="bex:A11Q_1421"/>
<dbReference type="HAMAP" id="MF_01463_B">
    <property type="entry name" value="SecD_B"/>
    <property type="match status" value="1"/>
</dbReference>
<dbReference type="InterPro" id="IPR048634">
    <property type="entry name" value="SecD_SecF_C"/>
</dbReference>
<feature type="domain" description="SecDF P1 head subdomain" evidence="12">
    <location>
        <begin position="271"/>
        <end position="380"/>
    </location>
</feature>
<proteinExistence type="inferred from homology"/>
<evidence type="ECO:0000313" key="14">
    <source>
        <dbReference type="Proteomes" id="UP000012040"/>
    </source>
</evidence>
<feature type="transmembrane region" description="Helical" evidence="9">
    <location>
        <begin position="404"/>
        <end position="421"/>
    </location>
</feature>
<comment type="subcellular location">
    <subcellularLocation>
        <location evidence="1 9">Cell membrane</location>
        <topology evidence="1 9">Multi-pass membrane protein</topology>
    </subcellularLocation>
</comment>
<organism evidence="13 14">
    <name type="scientific">Pseudobdellovibrio exovorus JSS</name>
    <dbReference type="NCBI Taxonomy" id="1184267"/>
    <lineage>
        <taxon>Bacteria</taxon>
        <taxon>Pseudomonadati</taxon>
        <taxon>Bdellovibrionota</taxon>
        <taxon>Bdellovibrionia</taxon>
        <taxon>Bdellovibrionales</taxon>
        <taxon>Pseudobdellovibrionaceae</taxon>
        <taxon>Pseudobdellovibrio</taxon>
    </lineage>
</organism>
<evidence type="ECO:0000256" key="8">
    <source>
        <dbReference type="ARBA" id="ARBA00023136"/>
    </source>
</evidence>
<dbReference type="eggNOG" id="COG0342">
    <property type="taxonomic scope" value="Bacteria"/>
</dbReference>
<protein>
    <recommendedName>
        <fullName evidence="9">Protein translocase subunit SecD</fullName>
    </recommendedName>
</protein>
<comment type="function">
    <text evidence="9">Part of the Sec protein translocase complex. Interacts with the SecYEG preprotein conducting channel. SecDF uses the proton motive force (PMF) to complete protein translocation after the ATP-dependent function of SecA.</text>
</comment>
<evidence type="ECO:0000256" key="9">
    <source>
        <dbReference type="HAMAP-Rule" id="MF_01463"/>
    </source>
</evidence>
<comment type="subunit">
    <text evidence="9">Forms a complex with SecF. Part of the essential Sec protein translocation apparatus which comprises SecA, SecYEG and auxiliary proteins SecDF. Other proteins may also be involved.</text>
</comment>
<comment type="similarity">
    <text evidence="9">Belongs to the SecD/SecF family. SecD subfamily.</text>
</comment>
<keyword evidence="5 9" id="KW-0653">Protein transport</keyword>
<dbReference type="Pfam" id="PF21760">
    <property type="entry name" value="SecD_1st"/>
    <property type="match status" value="1"/>
</dbReference>
<dbReference type="InterPro" id="IPR022813">
    <property type="entry name" value="SecD/SecF_arch_bac"/>
</dbReference>
<keyword evidence="4 9" id="KW-0812">Transmembrane</keyword>
<dbReference type="STRING" id="1184267.A11Q_1421"/>
<evidence type="ECO:0000259" key="12">
    <source>
        <dbReference type="Pfam" id="PF22599"/>
    </source>
</evidence>
<dbReference type="PANTHER" id="PTHR30081:SF1">
    <property type="entry name" value="PROTEIN TRANSLOCASE SUBUNIT SECD"/>
    <property type="match status" value="1"/>
</dbReference>
<feature type="transmembrane region" description="Helical" evidence="9">
    <location>
        <begin position="426"/>
        <end position="446"/>
    </location>
</feature>
<evidence type="ECO:0000313" key="13">
    <source>
        <dbReference type="EMBL" id="AGH95637.1"/>
    </source>
</evidence>
<feature type="domain" description="Protein export membrane protein SecD/SecF C-terminal" evidence="10">
    <location>
        <begin position="381"/>
        <end position="551"/>
    </location>
</feature>
<evidence type="ECO:0000256" key="5">
    <source>
        <dbReference type="ARBA" id="ARBA00022927"/>
    </source>
</evidence>
<keyword evidence="3 9" id="KW-1003">Cell membrane</keyword>
<keyword evidence="6 9" id="KW-1133">Transmembrane helix</keyword>
<dbReference type="OrthoDB" id="5287731at2"/>
<dbReference type="PANTHER" id="PTHR30081">
    <property type="entry name" value="PROTEIN-EXPORT MEMBRANE PROTEIN SEC"/>
    <property type="match status" value="1"/>
</dbReference>
<dbReference type="GO" id="GO:0065002">
    <property type="term" value="P:intracellular protein transmembrane transport"/>
    <property type="evidence" value="ECO:0007669"/>
    <property type="project" value="UniProtKB-UniRule"/>
</dbReference>
<keyword evidence="2 9" id="KW-0813">Transport</keyword>
<dbReference type="InterPro" id="IPR005791">
    <property type="entry name" value="SecD"/>
</dbReference>
<evidence type="ECO:0000256" key="7">
    <source>
        <dbReference type="ARBA" id="ARBA00023010"/>
    </source>
</evidence>
<name>M4V8C2_9BACT</name>
<dbReference type="GO" id="GO:0006605">
    <property type="term" value="P:protein targeting"/>
    <property type="evidence" value="ECO:0007669"/>
    <property type="project" value="UniProtKB-UniRule"/>
</dbReference>
<dbReference type="EMBL" id="CP003537">
    <property type="protein sequence ID" value="AGH95637.1"/>
    <property type="molecule type" value="Genomic_DNA"/>
</dbReference>
<dbReference type="Gene3D" id="1.20.1640.10">
    <property type="entry name" value="Multidrug efflux transporter AcrB transmembrane domain"/>
    <property type="match status" value="1"/>
</dbReference>
<gene>
    <name evidence="9" type="primary">secD</name>
    <name evidence="13" type="ORF">A11Q_1421</name>
</gene>